<reference evidence="2 3" key="1">
    <citation type="submission" date="2018-06" db="EMBL/GenBank/DDBJ databases">
        <title>Genome conservation of Clostridium tetani.</title>
        <authorList>
            <person name="Bruggemann H."/>
            <person name="Popoff M.R."/>
        </authorList>
    </citation>
    <scope>NUCLEOTIDE SEQUENCE [LARGE SCALE GENOMIC DNA]</scope>
    <source>
        <strain evidence="2 3">63.05</strain>
    </source>
</reference>
<dbReference type="Proteomes" id="UP000290273">
    <property type="component" value="Unassembled WGS sequence"/>
</dbReference>
<feature type="domain" description="DJ-1/PfpI" evidence="1">
    <location>
        <begin position="8"/>
        <end position="170"/>
    </location>
</feature>
<sequence>MWEVINVKKIVLMLAKGFEEIEALTVVDILRRVGVDCKTCSITEEKMVKGTHNIYVKSDIILKDFKEYEFSGIVLPGGMPGATNLRDNKTVIEIIKEFNEENKLIAAICAAPIVLKEADIIKNKNITSYPGFEEELKGCNYKEDKVVQNGNIITSRGPSTAIDFAFKILENIIDEKELEELKKSMLYL</sequence>
<dbReference type="InterPro" id="IPR006287">
    <property type="entry name" value="DJ-1"/>
</dbReference>
<dbReference type="InterPro" id="IPR002818">
    <property type="entry name" value="DJ-1/PfpI"/>
</dbReference>
<dbReference type="Gene3D" id="3.40.50.880">
    <property type="match status" value="1"/>
</dbReference>
<dbReference type="CDD" id="cd03135">
    <property type="entry name" value="GATase1_DJ-1"/>
    <property type="match status" value="1"/>
</dbReference>
<evidence type="ECO:0000313" key="2">
    <source>
        <dbReference type="EMBL" id="RXI53852.1"/>
    </source>
</evidence>
<dbReference type="InterPro" id="IPR050325">
    <property type="entry name" value="Prot/Nucl_acid_deglycase"/>
</dbReference>
<dbReference type="InterPro" id="IPR029062">
    <property type="entry name" value="Class_I_gatase-like"/>
</dbReference>
<dbReference type="PANTHER" id="PTHR48094">
    <property type="entry name" value="PROTEIN/NUCLEIC ACID DEGLYCASE DJ-1-RELATED"/>
    <property type="match status" value="1"/>
</dbReference>
<evidence type="ECO:0000313" key="3">
    <source>
        <dbReference type="Proteomes" id="UP000290273"/>
    </source>
</evidence>
<dbReference type="Pfam" id="PF01965">
    <property type="entry name" value="DJ-1_PfpI"/>
    <property type="match status" value="1"/>
</dbReference>
<dbReference type="SUPFAM" id="SSF52317">
    <property type="entry name" value="Class I glutamine amidotransferase-like"/>
    <property type="match status" value="1"/>
</dbReference>
<evidence type="ECO:0000259" key="1">
    <source>
        <dbReference type="Pfam" id="PF01965"/>
    </source>
</evidence>
<name>A0ABY0EMI4_CLOTA</name>
<accession>A0ABY0EMI4</accession>
<comment type="caution">
    <text evidence="2">The sequence shown here is derived from an EMBL/GenBank/DDBJ whole genome shotgun (WGS) entry which is preliminary data.</text>
</comment>
<dbReference type="EMBL" id="QMAU01000043">
    <property type="protein sequence ID" value="RXI53852.1"/>
    <property type="molecule type" value="Genomic_DNA"/>
</dbReference>
<dbReference type="NCBIfam" id="TIGR01383">
    <property type="entry name" value="not_thiJ"/>
    <property type="match status" value="1"/>
</dbReference>
<dbReference type="PANTHER" id="PTHR48094:SF12">
    <property type="entry name" value="PARKINSON DISEASE PROTEIN 7 HOMOLOG"/>
    <property type="match status" value="1"/>
</dbReference>
<protein>
    <submittedName>
        <fullName evidence="2">DJ-1 family protein</fullName>
    </submittedName>
</protein>
<organism evidence="2 3">
    <name type="scientific">Clostridium tetani</name>
    <dbReference type="NCBI Taxonomy" id="1513"/>
    <lineage>
        <taxon>Bacteria</taxon>
        <taxon>Bacillati</taxon>
        <taxon>Bacillota</taxon>
        <taxon>Clostridia</taxon>
        <taxon>Eubacteriales</taxon>
        <taxon>Clostridiaceae</taxon>
        <taxon>Clostridium</taxon>
    </lineage>
</organism>
<proteinExistence type="predicted"/>
<gene>
    <name evidence="2" type="ORF">DP131_11040</name>
</gene>